<protein>
    <submittedName>
        <fullName evidence="1">Uncharacterized protein</fullName>
    </submittedName>
</protein>
<dbReference type="EMBL" id="UHJC01000001">
    <property type="protein sequence ID" value="SUP81248.1"/>
    <property type="molecule type" value="Genomic_DNA"/>
</dbReference>
<reference evidence="1 2" key="1">
    <citation type="submission" date="2018-06" db="EMBL/GenBank/DDBJ databases">
        <authorList>
            <consortium name="Pathogen Informatics"/>
            <person name="Doyle S."/>
        </authorList>
    </citation>
    <scope>NUCLEOTIDE SEQUENCE [LARGE SCALE GENOMIC DNA]</scope>
    <source>
        <strain evidence="1 2">NCTC8580</strain>
    </source>
</reference>
<gene>
    <name evidence="1" type="ORF">NCTC8580_01331</name>
</gene>
<evidence type="ECO:0000313" key="2">
    <source>
        <dbReference type="Proteomes" id="UP000255087"/>
    </source>
</evidence>
<dbReference type="Proteomes" id="UP000255087">
    <property type="component" value="Unassembled WGS sequence"/>
</dbReference>
<dbReference type="AlphaFoldDB" id="A0A380Q647"/>
<proteinExistence type="predicted"/>
<organism evidence="1 2">
    <name type="scientific">Yersinia pseudotuberculosis</name>
    <dbReference type="NCBI Taxonomy" id="633"/>
    <lineage>
        <taxon>Bacteria</taxon>
        <taxon>Pseudomonadati</taxon>
        <taxon>Pseudomonadota</taxon>
        <taxon>Gammaproteobacteria</taxon>
        <taxon>Enterobacterales</taxon>
        <taxon>Yersiniaceae</taxon>
        <taxon>Yersinia</taxon>
    </lineage>
</organism>
<sequence length="156" mass="17287">MAAENRSKLLRMTIRNIGCIGNEGIDIALDNIVCLVGTEHAAFMASIIERDNALMDQIAVIRARGKAILVPLIKVLTHFKIHFSLVHDSDSPNRSDGVKNGMWTENRKIHEALCQARNAGLTVRHRVSVPDFERFLGHCSDVMDVPPSAQVLPHLC</sequence>
<name>A0A380Q647_YERPU</name>
<evidence type="ECO:0000313" key="1">
    <source>
        <dbReference type="EMBL" id="SUP81248.1"/>
    </source>
</evidence>
<accession>A0A380Q647</accession>